<feature type="chain" id="PRO_5015392310" description="Outer membrane protein OmpK" evidence="2">
    <location>
        <begin position="21"/>
        <end position="287"/>
    </location>
</feature>
<dbReference type="InterPro" id="IPR018013">
    <property type="entry name" value="Channel_Tsx-like"/>
</dbReference>
<feature type="signal peptide" evidence="2">
    <location>
        <begin position="1"/>
        <end position="20"/>
    </location>
</feature>
<keyword evidence="2" id="KW-0732">Signal</keyword>
<gene>
    <name evidence="3" type="ORF">BTO22_02990</name>
</gene>
<organism evidence="3 4">
    <name type="scientific">Aliivibrio sifiae</name>
    <dbReference type="NCBI Taxonomy" id="566293"/>
    <lineage>
        <taxon>Bacteria</taxon>
        <taxon>Pseudomonadati</taxon>
        <taxon>Pseudomonadota</taxon>
        <taxon>Gammaproteobacteria</taxon>
        <taxon>Vibrionales</taxon>
        <taxon>Vibrionaceae</taxon>
        <taxon>Aliivibrio</taxon>
    </lineage>
</organism>
<name>A0A2S7XBT6_9GAMM</name>
<dbReference type="Gene3D" id="2.40.230.20">
    <property type="entry name" value="Nucleoside-specific channel-forming protein, Tsx-like"/>
    <property type="match status" value="1"/>
</dbReference>
<dbReference type="OrthoDB" id="104801at2"/>
<dbReference type="Pfam" id="PF03502">
    <property type="entry name" value="Channel_Tsx"/>
    <property type="match status" value="1"/>
</dbReference>
<dbReference type="SUPFAM" id="SSF111364">
    <property type="entry name" value="Tsx-like channel"/>
    <property type="match status" value="1"/>
</dbReference>
<dbReference type="RefSeq" id="WP_105054219.1">
    <property type="nucleotide sequence ID" value="NZ_CAWNRT010000001.1"/>
</dbReference>
<accession>A0A2S7XBT6</accession>
<dbReference type="EMBL" id="MSCO01000001">
    <property type="protein sequence ID" value="PQJ88602.1"/>
    <property type="molecule type" value="Genomic_DNA"/>
</dbReference>
<evidence type="ECO:0000256" key="2">
    <source>
        <dbReference type="SAM" id="SignalP"/>
    </source>
</evidence>
<comment type="caution">
    <text evidence="3">The sequence shown here is derived from an EMBL/GenBank/DDBJ whole genome shotgun (WGS) entry which is preliminary data.</text>
</comment>
<proteinExistence type="inferred from homology"/>
<dbReference type="GO" id="GO:0009279">
    <property type="term" value="C:cell outer membrane"/>
    <property type="evidence" value="ECO:0007669"/>
    <property type="project" value="InterPro"/>
</dbReference>
<evidence type="ECO:0000313" key="3">
    <source>
        <dbReference type="EMBL" id="PQJ88602.1"/>
    </source>
</evidence>
<evidence type="ECO:0000256" key="1">
    <source>
        <dbReference type="ARBA" id="ARBA00008728"/>
    </source>
</evidence>
<reference evidence="3 4" key="1">
    <citation type="submission" date="2016-12" db="EMBL/GenBank/DDBJ databases">
        <title>Diversity of luminous bacteria.</title>
        <authorList>
            <person name="Yoshizawa S."/>
            <person name="Kogure K."/>
        </authorList>
    </citation>
    <scope>NUCLEOTIDE SEQUENCE [LARGE SCALE GENOMIC DNA]</scope>
    <source>
        <strain evidence="3 4">ATCC 33715</strain>
    </source>
</reference>
<dbReference type="Proteomes" id="UP000239263">
    <property type="component" value="Unassembled WGS sequence"/>
</dbReference>
<dbReference type="AlphaFoldDB" id="A0A2S7XBT6"/>
<sequence length="287" mass="32130">MRKSLLALSVLATLSAPTFAADYTDGDTHKNDFKFMQFNYMYSIDEKPASSTAAENTHDYLEMEFGGRSGIFDLYGYVDVFNLANKDDTDKSTSPDKMFMKFAPRMSLDGLTGKDLSIGPIQELYVATLFNWGGNTSYNEKTGKTEGVNNSFWGLGSDIMVPWLGKVGLNFYGLYDLNTKDWNGYQVSANWFKPFYFFDNGSFISYQGYIDYQLGMDDSQAGTKSNGGAMFNGIYWHSNQFAVGYGLKAYQDIYGLEDGAATNFFPGDTGKWESSGVSHYLSVTYKF</sequence>
<protein>
    <recommendedName>
        <fullName evidence="5">Outer membrane protein OmpK</fullName>
    </recommendedName>
</protein>
<dbReference type="InterPro" id="IPR036777">
    <property type="entry name" value="Channel_Tsx-like_sf"/>
</dbReference>
<evidence type="ECO:0008006" key="5">
    <source>
        <dbReference type="Google" id="ProtNLM"/>
    </source>
</evidence>
<comment type="similarity">
    <text evidence="1">Belongs to the nucleoside-specific channel-forming outer membrane porin (Tsx) (TC 1.B.10) family.</text>
</comment>
<evidence type="ECO:0000313" key="4">
    <source>
        <dbReference type="Proteomes" id="UP000239263"/>
    </source>
</evidence>